<dbReference type="FunFam" id="3.40.50.2000:FF:000119">
    <property type="entry name" value="Glycosyl transferase group 1"/>
    <property type="match status" value="1"/>
</dbReference>
<dbReference type="PANTHER" id="PTHR46401">
    <property type="entry name" value="GLYCOSYLTRANSFERASE WBBK-RELATED"/>
    <property type="match status" value="1"/>
</dbReference>
<dbReference type="SUPFAM" id="SSF53756">
    <property type="entry name" value="UDP-Glycosyltransferase/glycogen phosphorylase"/>
    <property type="match status" value="1"/>
</dbReference>
<accession>A0A2H0V2F5</accession>
<feature type="domain" description="Glycosyl transferase family 1" evidence="2">
    <location>
        <begin position="204"/>
        <end position="371"/>
    </location>
</feature>
<dbReference type="PANTHER" id="PTHR46401:SF2">
    <property type="entry name" value="GLYCOSYLTRANSFERASE WBBK-RELATED"/>
    <property type="match status" value="1"/>
</dbReference>
<proteinExistence type="predicted"/>
<evidence type="ECO:0000259" key="2">
    <source>
        <dbReference type="Pfam" id="PF00534"/>
    </source>
</evidence>
<evidence type="ECO:0000313" key="4">
    <source>
        <dbReference type="EMBL" id="PIR93274.1"/>
    </source>
</evidence>
<dbReference type="AlphaFoldDB" id="A0A2H0V2F5"/>
<dbReference type="Proteomes" id="UP000228626">
    <property type="component" value="Unassembled WGS sequence"/>
</dbReference>
<evidence type="ECO:0000259" key="3">
    <source>
        <dbReference type="Pfam" id="PF13439"/>
    </source>
</evidence>
<name>A0A2H0V2F5_9BACT</name>
<gene>
    <name evidence="4" type="ORF">COT99_01620</name>
</gene>
<evidence type="ECO:0008006" key="6">
    <source>
        <dbReference type="Google" id="ProtNLM"/>
    </source>
</evidence>
<keyword evidence="1" id="KW-0808">Transferase</keyword>
<dbReference type="InterPro" id="IPR001296">
    <property type="entry name" value="Glyco_trans_1"/>
</dbReference>
<dbReference type="Pfam" id="PF13439">
    <property type="entry name" value="Glyco_transf_4"/>
    <property type="match status" value="1"/>
</dbReference>
<dbReference type="EMBL" id="PFAR01000020">
    <property type="protein sequence ID" value="PIR93274.1"/>
    <property type="molecule type" value="Genomic_DNA"/>
</dbReference>
<protein>
    <recommendedName>
        <fullName evidence="6">Glycosyltransferase family 1 protein</fullName>
    </recommendedName>
</protein>
<comment type="caution">
    <text evidence="4">The sequence shown here is derived from an EMBL/GenBank/DDBJ whole genome shotgun (WGS) entry which is preliminary data.</text>
</comment>
<dbReference type="InterPro" id="IPR028098">
    <property type="entry name" value="Glyco_trans_4-like_N"/>
</dbReference>
<evidence type="ECO:0000256" key="1">
    <source>
        <dbReference type="ARBA" id="ARBA00022679"/>
    </source>
</evidence>
<dbReference type="GO" id="GO:0016757">
    <property type="term" value="F:glycosyltransferase activity"/>
    <property type="evidence" value="ECO:0007669"/>
    <property type="project" value="InterPro"/>
</dbReference>
<dbReference type="CDD" id="cd03809">
    <property type="entry name" value="GT4_MtfB-like"/>
    <property type="match status" value="1"/>
</dbReference>
<feature type="domain" description="Glycosyltransferase subfamily 4-like N-terminal" evidence="3">
    <location>
        <begin position="16"/>
        <end position="180"/>
    </location>
</feature>
<reference evidence="5" key="1">
    <citation type="submission" date="2017-09" db="EMBL/GenBank/DDBJ databases">
        <title>Depth-based differentiation of microbial function through sediment-hosted aquifers and enrichment of novel symbionts in the deep terrestrial subsurface.</title>
        <authorList>
            <person name="Probst A.J."/>
            <person name="Ladd B."/>
            <person name="Jarett J.K."/>
            <person name="Geller-Mcgrath D.E."/>
            <person name="Sieber C.M.K."/>
            <person name="Emerson J.B."/>
            <person name="Anantharaman K."/>
            <person name="Thomas B.C."/>
            <person name="Malmstrom R."/>
            <person name="Stieglmeier M."/>
            <person name="Klingl A."/>
            <person name="Woyke T."/>
            <person name="Ryan C.M."/>
            <person name="Banfield J.F."/>
        </authorList>
    </citation>
    <scope>NUCLEOTIDE SEQUENCE [LARGE SCALE GENOMIC DNA]</scope>
</reference>
<organism evidence="4 5">
    <name type="scientific">Candidatus Falkowbacteria bacterium CG10_big_fil_rev_8_21_14_0_10_43_10</name>
    <dbReference type="NCBI Taxonomy" id="1974567"/>
    <lineage>
        <taxon>Bacteria</taxon>
        <taxon>Candidatus Falkowiibacteriota</taxon>
    </lineage>
</organism>
<evidence type="ECO:0000313" key="5">
    <source>
        <dbReference type="Proteomes" id="UP000228626"/>
    </source>
</evidence>
<dbReference type="Pfam" id="PF00534">
    <property type="entry name" value="Glycos_transf_1"/>
    <property type="match status" value="1"/>
</dbReference>
<sequence length="395" mass="45930">MRIGIDIRPLMDKHYSGVSEYTYNLLMALFDKDKVNQYKLFYNSFRDVSERIPNFNRGNVEVIRLKYPNKILNYFFFKFLKRPKIDEKIGGVDLMFMPHINFISLSRKCKKVITVHDLSFLLYPHYFSIRSNFWHKNIKVKKLLADFDHIISVSDHTKKDVQNICHVPAKKISTVYSGINKKYRVIDKNDPYLAEAGKKYRLPGNFILFLGTLEPRKNIEGIIEAYENFRRENYSDLIHFEGQAEVDKNKIKLVIAGRRGWGYRGIYEQARRSAFAGDIIFTDYISEEDKVYIYNLAEIFIYPSFYEGFGFPPLEAVACGTPCVVSNVSSLPEIMGTAAILVDPYNISEMGQAISQLANNETLRKQLREIGLRKVKNYDWEKCAAEILDVFAEMV</sequence>
<dbReference type="Gene3D" id="3.40.50.2000">
    <property type="entry name" value="Glycogen Phosphorylase B"/>
    <property type="match status" value="2"/>
</dbReference>